<dbReference type="InterPro" id="IPR041095">
    <property type="entry name" value="EFG_II"/>
</dbReference>
<gene>
    <name evidence="7" type="ORF">P8C59_001337</name>
</gene>
<dbReference type="Proteomes" id="UP001217918">
    <property type="component" value="Unassembled WGS sequence"/>
</dbReference>
<dbReference type="GO" id="GO:0003924">
    <property type="term" value="F:GTPase activity"/>
    <property type="evidence" value="ECO:0007669"/>
    <property type="project" value="InterPro"/>
</dbReference>
<keyword evidence="2" id="KW-0648">Protein biosynthesis</keyword>
<keyword evidence="1" id="KW-0547">Nucleotide-binding</keyword>
<dbReference type="Pfam" id="PF22042">
    <property type="entry name" value="EF-G_D2"/>
    <property type="match status" value="1"/>
</dbReference>
<name>A0AAD9HZ82_9PEZI</name>
<dbReference type="InterPro" id="IPR027417">
    <property type="entry name" value="P-loop_NTPase"/>
</dbReference>
<dbReference type="Pfam" id="PF02492">
    <property type="entry name" value="cobW"/>
    <property type="match status" value="1"/>
</dbReference>
<evidence type="ECO:0000256" key="2">
    <source>
        <dbReference type="ARBA" id="ARBA00022917"/>
    </source>
</evidence>
<sequence>MESDEEDAPPELVVAEGENETDEGAARVPITIVTGYLGAGKTTLLHYILTAEHGKKIAVIMNEFGDSLDIEKSLTVNKDGESVEEWLEVGNGCICCSVKDTGVNAIESLMAKKGKFDYILLETTGLADPGNLAPLFWVDEGLASTIYLDGVVTLVDAKNILRSLDDPAGRIDGHDEDHGHGPVMTTAHVQVSHADVIVINKADLVDEHEIQRVRDRVQSINGLAKVHVTRQSVVPQLEGFLLDLHAYDGVEELEQTGKGHSHLDGTISTVSIALPVLSTDGVAEVDKWLRSVLWENELPGDDEAHEARFEMHRLKGRLRLDSGHEKMIQGVRDVFDIFDRSSPWPDSDVRNIRNIGIIAHVDAGKTTTTERMLYYAGATRYLGNITHGNTVTDFLPLERQRGITIQSAVVTLHWPVVADCPPAESPKSINLIDTPGHTDFAFEVYRAVAELDGAVAILDSTRGVEANTERVWALARQYDVPALFYLNKHDMEGASMKLCVQEMASLLGTFPLVLQIPWWEREAFVGHVDVVREVGIKYSSTGKPSMTGKDKLPPELRDELKKARAHLIDMLAENDEELLEEFSTDENVSMGSIKRSVRKLTLSAKGRFSPVFCGASSVNMGVQPLLDGVGDYLPSPADRPGLEVQLASGTGVLTDLIEGDVSFKGRECRERPFSGIGHVFKVVDDPQRGMICFVRVYYGSLSLREMWNTRLQKSERPLNIMQIFADKNTEIPLLSAGHIGALTGLKFARTGDTLISFAGKTVPESFRDVRIKPPEIPPAVAFISLTPYTKTATDQLQDALSRLSRVDPSLRHHYDQDKGQFILSGLGTMHLEIARGTLKDFYRIKGQDVLIGDIEVEYAETVVEPSGPHHEHCNRVLNSKAGQAGCTVEVFPLEDDDRNVLGSDACFEHNGNIIAISILPGLPAATAPKVSRNATKLLDPATLQQQLLNGATAGLARGPSRRAAPVRKCLVRMTLDPARGDVHATSTPGHVQWAAQHAVRAAVARARGGLLEPFMRVVARLPEAAAAATQHDLTARRGGQVLEVRNLADDVYSAAGAAGAGAGPWGAEGVDLERVYAPPDPYASVHSLRDAPKTGGRTRWVEIVARVPLKDMLLYDEQLRELTGGRKNLTMEPDTLELVTGQRLKALESAM</sequence>
<dbReference type="Gene3D" id="3.30.70.870">
    <property type="entry name" value="Elongation Factor G (Translational Gtpase), domain 3"/>
    <property type="match status" value="1"/>
</dbReference>
<dbReference type="SUPFAM" id="SSF54980">
    <property type="entry name" value="EF-G C-terminal domain-like"/>
    <property type="match status" value="1"/>
</dbReference>
<dbReference type="PROSITE" id="PS00301">
    <property type="entry name" value="G_TR_1"/>
    <property type="match status" value="1"/>
</dbReference>
<dbReference type="GO" id="GO:0005525">
    <property type="term" value="F:GTP binding"/>
    <property type="evidence" value="ECO:0007669"/>
    <property type="project" value="UniProtKB-KW"/>
</dbReference>
<dbReference type="GO" id="GO:0005759">
    <property type="term" value="C:mitochondrial matrix"/>
    <property type="evidence" value="ECO:0007669"/>
    <property type="project" value="UniProtKB-ARBA"/>
</dbReference>
<reference evidence="7" key="1">
    <citation type="journal article" date="2023" name="Mol. Plant Microbe Interact.">
        <title>Elucidating the Obligate Nature and Biological Capacity of an Invasive Fungal Corn Pathogen.</title>
        <authorList>
            <person name="MacCready J.S."/>
            <person name="Roggenkamp E.M."/>
            <person name="Gdanetz K."/>
            <person name="Chilvers M.I."/>
        </authorList>
    </citation>
    <scope>NUCLEOTIDE SEQUENCE</scope>
    <source>
        <strain evidence="7">PM02</strain>
    </source>
</reference>
<comment type="caution">
    <text evidence="7">The sequence shown here is derived from an EMBL/GenBank/DDBJ whole genome shotgun (WGS) entry which is preliminary data.</text>
</comment>
<dbReference type="Pfam" id="PF14492">
    <property type="entry name" value="EFG_III"/>
    <property type="match status" value="1"/>
</dbReference>
<evidence type="ECO:0000256" key="4">
    <source>
        <dbReference type="ARBA" id="ARBA00023134"/>
    </source>
</evidence>
<organism evidence="7 8">
    <name type="scientific">Phyllachora maydis</name>
    <dbReference type="NCBI Taxonomy" id="1825666"/>
    <lineage>
        <taxon>Eukaryota</taxon>
        <taxon>Fungi</taxon>
        <taxon>Dikarya</taxon>
        <taxon>Ascomycota</taxon>
        <taxon>Pezizomycotina</taxon>
        <taxon>Sordariomycetes</taxon>
        <taxon>Sordariomycetidae</taxon>
        <taxon>Phyllachorales</taxon>
        <taxon>Phyllachoraceae</taxon>
        <taxon>Phyllachora</taxon>
    </lineage>
</organism>
<dbReference type="GO" id="GO:0032543">
    <property type="term" value="P:mitochondrial translation"/>
    <property type="evidence" value="ECO:0007669"/>
    <property type="project" value="TreeGrafter"/>
</dbReference>
<dbReference type="PANTHER" id="PTHR43261:SF1">
    <property type="entry name" value="RIBOSOME-RELEASING FACTOR 2, MITOCHONDRIAL"/>
    <property type="match status" value="1"/>
</dbReference>
<dbReference type="NCBIfam" id="TIGR00231">
    <property type="entry name" value="small_GTP"/>
    <property type="match status" value="1"/>
</dbReference>
<dbReference type="SUPFAM" id="SSF50447">
    <property type="entry name" value="Translation proteins"/>
    <property type="match status" value="1"/>
</dbReference>
<dbReference type="GO" id="GO:0032790">
    <property type="term" value="P:ribosome disassembly"/>
    <property type="evidence" value="ECO:0007669"/>
    <property type="project" value="TreeGrafter"/>
</dbReference>
<feature type="domain" description="Tr-type G" evidence="6">
    <location>
        <begin position="350"/>
        <end position="637"/>
    </location>
</feature>
<dbReference type="InterPro" id="IPR009000">
    <property type="entry name" value="Transl_B-barrel_sf"/>
</dbReference>
<dbReference type="Gene3D" id="3.40.50.300">
    <property type="entry name" value="P-loop containing nucleotide triphosphate hydrolases"/>
    <property type="match status" value="2"/>
</dbReference>
<dbReference type="PRINTS" id="PR00315">
    <property type="entry name" value="ELONGATNFCT"/>
</dbReference>
<accession>A0AAD9HZ82</accession>
<evidence type="ECO:0000256" key="3">
    <source>
        <dbReference type="ARBA" id="ARBA00023128"/>
    </source>
</evidence>
<dbReference type="InterPro" id="IPR003495">
    <property type="entry name" value="CobW/HypB/UreG_nucleotide-bd"/>
</dbReference>
<dbReference type="CDD" id="cd03112">
    <property type="entry name" value="CobW-like"/>
    <property type="match status" value="1"/>
</dbReference>
<evidence type="ECO:0000256" key="1">
    <source>
        <dbReference type="ARBA" id="ARBA00022741"/>
    </source>
</evidence>
<keyword evidence="3" id="KW-0496">Mitochondrion</keyword>
<dbReference type="FunFam" id="3.40.50.300:FF:000514">
    <property type="entry name" value="Ribosome-releasing factor 2, mitochondrial"/>
    <property type="match status" value="1"/>
</dbReference>
<evidence type="ECO:0000313" key="7">
    <source>
        <dbReference type="EMBL" id="KAK2067614.1"/>
    </source>
</evidence>
<dbReference type="AlphaFoldDB" id="A0AAD9HZ82"/>
<dbReference type="InterPro" id="IPR053905">
    <property type="entry name" value="EF-G-like_DII"/>
</dbReference>
<dbReference type="Gene3D" id="2.40.30.10">
    <property type="entry name" value="Translation factors"/>
    <property type="match status" value="1"/>
</dbReference>
<dbReference type="PANTHER" id="PTHR43261">
    <property type="entry name" value="TRANSLATION ELONGATION FACTOR G-RELATED"/>
    <property type="match status" value="1"/>
</dbReference>
<dbReference type="Pfam" id="PF00009">
    <property type="entry name" value="GTP_EFTU"/>
    <property type="match status" value="1"/>
</dbReference>
<dbReference type="InterPro" id="IPR005225">
    <property type="entry name" value="Small_GTP-bd"/>
</dbReference>
<dbReference type="InterPro" id="IPR031157">
    <property type="entry name" value="G_TR_CS"/>
</dbReference>
<dbReference type="Gene3D" id="3.30.70.240">
    <property type="match status" value="1"/>
</dbReference>
<evidence type="ECO:0000256" key="5">
    <source>
        <dbReference type="SAM" id="MobiDB-lite"/>
    </source>
</evidence>
<protein>
    <recommendedName>
        <fullName evidence="6">Tr-type G domain-containing protein</fullName>
    </recommendedName>
</protein>
<feature type="region of interest" description="Disordered" evidence="5">
    <location>
        <begin position="1"/>
        <end position="20"/>
    </location>
</feature>
<keyword evidence="4" id="KW-0342">GTP-binding</keyword>
<evidence type="ECO:0000313" key="8">
    <source>
        <dbReference type="Proteomes" id="UP001217918"/>
    </source>
</evidence>
<dbReference type="InterPro" id="IPR000795">
    <property type="entry name" value="T_Tr_GTP-bd_dom"/>
</dbReference>
<dbReference type="InterPro" id="IPR035647">
    <property type="entry name" value="EFG_III/V"/>
</dbReference>
<dbReference type="PROSITE" id="PS51722">
    <property type="entry name" value="G_TR_2"/>
    <property type="match status" value="1"/>
</dbReference>
<evidence type="ECO:0000259" key="6">
    <source>
        <dbReference type="PROSITE" id="PS51722"/>
    </source>
</evidence>
<keyword evidence="8" id="KW-1185">Reference proteome</keyword>
<dbReference type="EMBL" id="JAQQPM010000001">
    <property type="protein sequence ID" value="KAK2067614.1"/>
    <property type="molecule type" value="Genomic_DNA"/>
</dbReference>
<dbReference type="SUPFAM" id="SSF52540">
    <property type="entry name" value="P-loop containing nucleoside triphosphate hydrolases"/>
    <property type="match status" value="2"/>
</dbReference>
<proteinExistence type="predicted"/>